<comment type="caution">
    <text evidence="1">The sequence shown here is derived from an EMBL/GenBank/DDBJ whole genome shotgun (WGS) entry which is preliminary data.</text>
</comment>
<gene>
    <name evidence="1" type="ORF">SCF082_LOCUS46142</name>
</gene>
<dbReference type="EMBL" id="CAXAMM010041284">
    <property type="protein sequence ID" value="CAK9098475.1"/>
    <property type="molecule type" value="Genomic_DNA"/>
</dbReference>
<dbReference type="Proteomes" id="UP001642464">
    <property type="component" value="Unassembled WGS sequence"/>
</dbReference>
<organism evidence="1 2">
    <name type="scientific">Durusdinium trenchii</name>
    <dbReference type="NCBI Taxonomy" id="1381693"/>
    <lineage>
        <taxon>Eukaryota</taxon>
        <taxon>Sar</taxon>
        <taxon>Alveolata</taxon>
        <taxon>Dinophyceae</taxon>
        <taxon>Suessiales</taxon>
        <taxon>Symbiodiniaceae</taxon>
        <taxon>Durusdinium</taxon>
    </lineage>
</organism>
<evidence type="ECO:0000313" key="2">
    <source>
        <dbReference type="Proteomes" id="UP001642464"/>
    </source>
</evidence>
<keyword evidence="2" id="KW-1185">Reference proteome</keyword>
<sequence length="143" mass="16793">MWQVPEAPLTSPQLLREQLQIRIRNIPVPTSSPRYQQFKEYYMREHDIQLQEYKVLAKQHSNSTSFNWRAMLHGLGVGSMVLAAGLAVLEYHCGLISYWMEVAEVFWCDAQHRRAVQRAERLELADHRKVERLLQEIGEEEST</sequence>
<protein>
    <submittedName>
        <fullName evidence="1">Uncharacterized protein</fullName>
    </submittedName>
</protein>
<proteinExistence type="predicted"/>
<evidence type="ECO:0000313" key="1">
    <source>
        <dbReference type="EMBL" id="CAK9098475.1"/>
    </source>
</evidence>
<reference evidence="1 2" key="1">
    <citation type="submission" date="2024-02" db="EMBL/GenBank/DDBJ databases">
        <authorList>
            <person name="Chen Y."/>
            <person name="Shah S."/>
            <person name="Dougan E. K."/>
            <person name="Thang M."/>
            <person name="Chan C."/>
        </authorList>
    </citation>
    <scope>NUCLEOTIDE SEQUENCE [LARGE SCALE GENOMIC DNA]</scope>
</reference>
<feature type="non-terminal residue" evidence="1">
    <location>
        <position position="143"/>
    </location>
</feature>
<accession>A0ABP0RD23</accession>
<name>A0ABP0RD23_9DINO</name>